<dbReference type="InterPro" id="IPR016566">
    <property type="entry name" value="UCP010219"/>
</dbReference>
<feature type="region of interest" description="Disordered" evidence="1">
    <location>
        <begin position="1"/>
        <end position="31"/>
    </location>
</feature>
<keyword evidence="2" id="KW-0472">Membrane</keyword>
<feature type="transmembrane region" description="Helical" evidence="2">
    <location>
        <begin position="71"/>
        <end position="100"/>
    </location>
</feature>
<evidence type="ECO:0000256" key="2">
    <source>
        <dbReference type="SAM" id="Phobius"/>
    </source>
</evidence>
<dbReference type="Proteomes" id="UP000597761">
    <property type="component" value="Unassembled WGS sequence"/>
</dbReference>
<feature type="transmembrane region" description="Helical" evidence="2">
    <location>
        <begin position="188"/>
        <end position="207"/>
    </location>
</feature>
<evidence type="ECO:0000256" key="1">
    <source>
        <dbReference type="SAM" id="MobiDB-lite"/>
    </source>
</evidence>
<sequence>MSSVQGPDDGPDREVPAGDPAGPGRPGGDDLRGSFARMAGSSLRTDGAGRIDVLAAIGGPRGIVEAVLPGLVFLTVFTFARALTPALVSAIAVAVVFTVWRLVERRPVVQAVSGLVGVAICALFADVSDQPLNYYVPGFWTNLVSIVVLIVSVVARWPLVGVVFGLLRNEGSAWRTVPQRARAYRRATWLLIGMFALRLVVQYPLYLAGNLVALGTTRLLMGVPLYALTLWVAWLISRPTVTGPRSPRAPR</sequence>
<feature type="transmembrane region" description="Helical" evidence="2">
    <location>
        <begin position="107"/>
        <end position="125"/>
    </location>
</feature>
<organism evidence="3 4">
    <name type="scientific">Tersicoccus solisilvae</name>
    <dbReference type="NCBI Taxonomy" id="1882339"/>
    <lineage>
        <taxon>Bacteria</taxon>
        <taxon>Bacillati</taxon>
        <taxon>Actinomycetota</taxon>
        <taxon>Actinomycetes</taxon>
        <taxon>Micrococcales</taxon>
        <taxon>Micrococcaceae</taxon>
        <taxon>Tersicoccus</taxon>
    </lineage>
</organism>
<name>A0ABQ1PLY6_9MICC</name>
<comment type="caution">
    <text evidence="3">The sequence shown here is derived from an EMBL/GenBank/DDBJ whole genome shotgun (WGS) entry which is preliminary data.</text>
</comment>
<keyword evidence="2" id="KW-0812">Transmembrane</keyword>
<keyword evidence="4" id="KW-1185">Reference proteome</keyword>
<reference evidence="4" key="1">
    <citation type="journal article" date="2019" name="Int. J. Syst. Evol. Microbiol.">
        <title>The Global Catalogue of Microorganisms (GCM) 10K type strain sequencing project: providing services to taxonomists for standard genome sequencing and annotation.</title>
        <authorList>
            <consortium name="The Broad Institute Genomics Platform"/>
            <consortium name="The Broad Institute Genome Sequencing Center for Infectious Disease"/>
            <person name="Wu L."/>
            <person name="Ma J."/>
        </authorList>
    </citation>
    <scope>NUCLEOTIDE SEQUENCE [LARGE SCALE GENOMIC DNA]</scope>
    <source>
        <strain evidence="4">CGMCC 1.15480</strain>
    </source>
</reference>
<accession>A0ABQ1PLY6</accession>
<evidence type="ECO:0000313" key="3">
    <source>
        <dbReference type="EMBL" id="GGC99379.1"/>
    </source>
</evidence>
<evidence type="ECO:0000313" key="4">
    <source>
        <dbReference type="Proteomes" id="UP000597761"/>
    </source>
</evidence>
<keyword evidence="2" id="KW-1133">Transmembrane helix</keyword>
<dbReference type="RefSeq" id="WP_188669036.1">
    <property type="nucleotide sequence ID" value="NZ_BMJI01000025.1"/>
</dbReference>
<feature type="transmembrane region" description="Helical" evidence="2">
    <location>
        <begin position="145"/>
        <end position="167"/>
    </location>
</feature>
<protein>
    <recommendedName>
        <fullName evidence="5">DUF3159 domain-containing protein</fullName>
    </recommendedName>
</protein>
<evidence type="ECO:0008006" key="5">
    <source>
        <dbReference type="Google" id="ProtNLM"/>
    </source>
</evidence>
<proteinExistence type="predicted"/>
<dbReference type="Pfam" id="PF11361">
    <property type="entry name" value="DUF3159"/>
    <property type="match status" value="1"/>
</dbReference>
<gene>
    <name evidence="3" type="ORF">GCM10011512_27880</name>
</gene>
<dbReference type="EMBL" id="BMJI01000025">
    <property type="protein sequence ID" value="GGC99379.1"/>
    <property type="molecule type" value="Genomic_DNA"/>
</dbReference>
<feature type="transmembrane region" description="Helical" evidence="2">
    <location>
        <begin position="219"/>
        <end position="236"/>
    </location>
</feature>